<dbReference type="EMBL" id="QETF01000017">
    <property type="protein sequence ID" value="PWG16167.1"/>
    <property type="molecule type" value="Genomic_DNA"/>
</dbReference>
<evidence type="ECO:0000256" key="7">
    <source>
        <dbReference type="SAM" id="Phobius"/>
    </source>
</evidence>
<dbReference type="PANTHER" id="PTHR32309">
    <property type="entry name" value="TYROSINE-PROTEIN KINASE"/>
    <property type="match status" value="1"/>
</dbReference>
<name>A0A2V1P421_9RHOB</name>
<gene>
    <name evidence="10" type="ORF">DFK10_13320</name>
</gene>
<evidence type="ECO:0000313" key="11">
    <source>
        <dbReference type="Proteomes" id="UP000245293"/>
    </source>
</evidence>
<proteinExistence type="predicted"/>
<evidence type="ECO:0000259" key="8">
    <source>
        <dbReference type="Pfam" id="PF02706"/>
    </source>
</evidence>
<dbReference type="InterPro" id="IPR050445">
    <property type="entry name" value="Bact_polysacc_biosynth/exp"/>
</dbReference>
<dbReference type="InterPro" id="IPR003856">
    <property type="entry name" value="LPS_length_determ_N"/>
</dbReference>
<evidence type="ECO:0008006" key="12">
    <source>
        <dbReference type="Google" id="ProtNLM"/>
    </source>
</evidence>
<dbReference type="PANTHER" id="PTHR32309:SF13">
    <property type="entry name" value="FERRIC ENTEROBACTIN TRANSPORT PROTEIN FEPE"/>
    <property type="match status" value="1"/>
</dbReference>
<feature type="transmembrane region" description="Helical" evidence="7">
    <location>
        <begin position="417"/>
        <end position="436"/>
    </location>
</feature>
<evidence type="ECO:0000256" key="4">
    <source>
        <dbReference type="ARBA" id="ARBA00022989"/>
    </source>
</evidence>
<comment type="caution">
    <text evidence="10">The sequence shown here is derived from an EMBL/GenBank/DDBJ whole genome shotgun (WGS) entry which is preliminary data.</text>
</comment>
<dbReference type="OrthoDB" id="230260at2"/>
<evidence type="ECO:0000256" key="5">
    <source>
        <dbReference type="ARBA" id="ARBA00023136"/>
    </source>
</evidence>
<protein>
    <recommendedName>
        <fullName evidence="12">Polysaccharide chain length determinant N-terminal domain-containing protein</fullName>
    </recommendedName>
</protein>
<dbReference type="Pfam" id="PF02706">
    <property type="entry name" value="Wzz"/>
    <property type="match status" value="1"/>
</dbReference>
<feature type="coiled-coil region" evidence="6">
    <location>
        <begin position="332"/>
        <end position="369"/>
    </location>
</feature>
<feature type="domain" description="Polysaccharide chain length determinant N-terminal" evidence="8">
    <location>
        <begin position="15"/>
        <end position="112"/>
    </location>
</feature>
<keyword evidence="4 7" id="KW-1133">Transmembrane helix</keyword>
<dbReference type="GO" id="GO:0004713">
    <property type="term" value="F:protein tyrosine kinase activity"/>
    <property type="evidence" value="ECO:0007669"/>
    <property type="project" value="TreeGrafter"/>
</dbReference>
<dbReference type="Proteomes" id="UP000245293">
    <property type="component" value="Unassembled WGS sequence"/>
</dbReference>
<evidence type="ECO:0000313" key="10">
    <source>
        <dbReference type="EMBL" id="PWG16167.1"/>
    </source>
</evidence>
<keyword evidence="5 7" id="KW-0472">Membrane</keyword>
<evidence type="ECO:0000256" key="2">
    <source>
        <dbReference type="ARBA" id="ARBA00022475"/>
    </source>
</evidence>
<accession>A0A2V1P421</accession>
<keyword evidence="6" id="KW-0175">Coiled coil</keyword>
<organism evidence="10 11">
    <name type="scientific">Salibaculum griseiflavum</name>
    <dbReference type="NCBI Taxonomy" id="1914409"/>
    <lineage>
        <taxon>Bacteria</taxon>
        <taxon>Pseudomonadati</taxon>
        <taxon>Pseudomonadota</taxon>
        <taxon>Alphaproteobacteria</taxon>
        <taxon>Rhodobacterales</taxon>
        <taxon>Roseobacteraceae</taxon>
        <taxon>Salibaculum</taxon>
    </lineage>
</organism>
<feature type="domain" description="Tyrosine-protein kinase G-rich" evidence="9">
    <location>
        <begin position="365"/>
        <end position="439"/>
    </location>
</feature>
<feature type="transmembrane region" description="Helical" evidence="7">
    <location>
        <begin position="30"/>
        <end position="50"/>
    </location>
</feature>
<sequence>MEARLTDSPDAPLDDEIDLAELFSALLSNWLLIGATTALFSAAAIYYAVWVAEPTYDAGAKFAFEDGSGGISLPSELGGLAALVGVSGGTSGGPAQTLEDRIKSRDFILKIAPEAGLFEDPEVNPPVGQVGPVGALLIAAGISEPPTASDAKEQMRVIDWVNESVSVELGENGVVTVATTHVDPHRAAEITNTIVNHALATLLEDQERKSRAQIDYLSKQLLDVQADVEATTASITEYAVENDLASDQELARASAQLVLLREQRDSFRSFLAALDDLQAIAEKNDILTAPLRQQLVTDHPFIRDADFRRLLSWPSSPVNWVLPDAIQLATARDRTTQRLEEVERTINEFEEDARRNASAAAELAALEREATVQKTIYEVIVQQFETQRITDGFVASIADVYEMAVPPVQPSAPNNKLIAALGLVLGLVVGSGLGIVRSMRRGVLHTANALSDAMNGRIGADRVAKYFGGRRRPVDRRIAQFEKRPHNQLDEVAVEIAQGSPKRVLVLPTGSEQVAGAVGLYLALSEEGPRCAVVDLTGTLDLKGAAPAGEEGSLDRFDLASGPTVFKPADKTRVSPFTIEQAVAGIEHEFDRVLVICPRVGAGAPIAAALASGAQRLVSVLGAGRTTRQQTDRLKALRDRFKISQQTLILE</sequence>
<evidence type="ECO:0000256" key="3">
    <source>
        <dbReference type="ARBA" id="ARBA00022692"/>
    </source>
</evidence>
<dbReference type="Pfam" id="PF13807">
    <property type="entry name" value="GNVR"/>
    <property type="match status" value="1"/>
</dbReference>
<keyword evidence="11" id="KW-1185">Reference proteome</keyword>
<keyword evidence="3 7" id="KW-0812">Transmembrane</keyword>
<keyword evidence="2" id="KW-1003">Cell membrane</keyword>
<dbReference type="InterPro" id="IPR032807">
    <property type="entry name" value="GNVR"/>
</dbReference>
<dbReference type="AlphaFoldDB" id="A0A2V1P421"/>
<comment type="subcellular location">
    <subcellularLocation>
        <location evidence="1">Cell membrane</location>
        <topology evidence="1">Multi-pass membrane protein</topology>
    </subcellularLocation>
</comment>
<evidence type="ECO:0000256" key="1">
    <source>
        <dbReference type="ARBA" id="ARBA00004651"/>
    </source>
</evidence>
<dbReference type="GO" id="GO:0005886">
    <property type="term" value="C:plasma membrane"/>
    <property type="evidence" value="ECO:0007669"/>
    <property type="project" value="UniProtKB-SubCell"/>
</dbReference>
<evidence type="ECO:0000256" key="6">
    <source>
        <dbReference type="SAM" id="Coils"/>
    </source>
</evidence>
<evidence type="ECO:0000259" key="9">
    <source>
        <dbReference type="Pfam" id="PF13807"/>
    </source>
</evidence>
<reference evidence="11" key="1">
    <citation type="submission" date="2018-05" db="EMBL/GenBank/DDBJ databases">
        <authorList>
            <person name="Du Z."/>
            <person name="Wang X."/>
        </authorList>
    </citation>
    <scope>NUCLEOTIDE SEQUENCE [LARGE SCALE GENOMIC DNA]</scope>
    <source>
        <strain evidence="11">WDS4C29</strain>
    </source>
</reference>